<name>A0A914KYR1_MELIC</name>
<dbReference type="Proteomes" id="UP000887563">
    <property type="component" value="Unplaced"/>
</dbReference>
<dbReference type="WBParaSite" id="Minc3s00180g06911">
    <property type="protein sequence ID" value="Minc3s00180g06911"/>
    <property type="gene ID" value="Minc3s00180g06911"/>
</dbReference>
<keyword evidence="1" id="KW-1185">Reference proteome</keyword>
<sequence>MDILNKYISKLLIFFYLTIFIERILDSAYLPRSCSSNNQCRKGRICTMDVCVPEICYSSDQCPTNWNCARIMKCLKSCQTMDECKIGWICSNNERVCVQEGCRCRSGESCVRGRCIPGWIASRLDFD</sequence>
<evidence type="ECO:0000313" key="1">
    <source>
        <dbReference type="Proteomes" id="UP000887563"/>
    </source>
</evidence>
<organism evidence="1 2">
    <name type="scientific">Meloidogyne incognita</name>
    <name type="common">Southern root-knot nematode worm</name>
    <name type="synonym">Oxyuris incognita</name>
    <dbReference type="NCBI Taxonomy" id="6306"/>
    <lineage>
        <taxon>Eukaryota</taxon>
        <taxon>Metazoa</taxon>
        <taxon>Ecdysozoa</taxon>
        <taxon>Nematoda</taxon>
        <taxon>Chromadorea</taxon>
        <taxon>Rhabditida</taxon>
        <taxon>Tylenchina</taxon>
        <taxon>Tylenchomorpha</taxon>
        <taxon>Tylenchoidea</taxon>
        <taxon>Meloidogynidae</taxon>
        <taxon>Meloidogyninae</taxon>
        <taxon>Meloidogyne</taxon>
        <taxon>Meloidogyne incognita group</taxon>
    </lineage>
</organism>
<accession>A0A914KYR1</accession>
<proteinExistence type="predicted"/>
<reference evidence="2" key="1">
    <citation type="submission" date="2022-11" db="UniProtKB">
        <authorList>
            <consortium name="WormBaseParasite"/>
        </authorList>
    </citation>
    <scope>IDENTIFICATION</scope>
</reference>
<evidence type="ECO:0000313" key="2">
    <source>
        <dbReference type="WBParaSite" id="Minc3s00180g06911"/>
    </source>
</evidence>
<protein>
    <submittedName>
        <fullName evidence="2">Uncharacterized protein</fullName>
    </submittedName>
</protein>
<dbReference type="AlphaFoldDB" id="A0A914KYR1"/>